<dbReference type="Proteomes" id="UP001141806">
    <property type="component" value="Unassembled WGS sequence"/>
</dbReference>
<name>A0A9Q0QSD1_9MAGN</name>
<feature type="compositionally biased region" description="Basic and acidic residues" evidence="1">
    <location>
        <begin position="133"/>
        <end position="142"/>
    </location>
</feature>
<feature type="region of interest" description="Disordered" evidence="1">
    <location>
        <begin position="116"/>
        <end position="149"/>
    </location>
</feature>
<protein>
    <submittedName>
        <fullName evidence="2">Uncharacterized protein</fullName>
    </submittedName>
</protein>
<reference evidence="2" key="1">
    <citation type="journal article" date="2023" name="Plant J.">
        <title>The genome of the king protea, Protea cynaroides.</title>
        <authorList>
            <person name="Chang J."/>
            <person name="Duong T.A."/>
            <person name="Schoeman C."/>
            <person name="Ma X."/>
            <person name="Roodt D."/>
            <person name="Barker N."/>
            <person name="Li Z."/>
            <person name="Van de Peer Y."/>
            <person name="Mizrachi E."/>
        </authorList>
    </citation>
    <scope>NUCLEOTIDE SEQUENCE</scope>
    <source>
        <tissue evidence="2">Young leaves</tissue>
    </source>
</reference>
<gene>
    <name evidence="2" type="ORF">NE237_003369</name>
</gene>
<organism evidence="2 3">
    <name type="scientific">Protea cynaroides</name>
    <dbReference type="NCBI Taxonomy" id="273540"/>
    <lineage>
        <taxon>Eukaryota</taxon>
        <taxon>Viridiplantae</taxon>
        <taxon>Streptophyta</taxon>
        <taxon>Embryophyta</taxon>
        <taxon>Tracheophyta</taxon>
        <taxon>Spermatophyta</taxon>
        <taxon>Magnoliopsida</taxon>
        <taxon>Proteales</taxon>
        <taxon>Proteaceae</taxon>
        <taxon>Protea</taxon>
    </lineage>
</organism>
<keyword evidence="3" id="KW-1185">Reference proteome</keyword>
<sequence>MVRKEVCRVKGVGFWVEGGRWLVVDRGGMDGKVARIVNSGCESQLARLLSDLGRGVVTGFSKVVLQVMNGWLGCREGGQLVEVAAYFFDQLMDNGVVEFIYGRLRVMGSCAEMMNTRNNSHGKNTQANGVSSRQEEPTKNDAHPSLSAQSLCRRLQL</sequence>
<evidence type="ECO:0000313" key="2">
    <source>
        <dbReference type="EMBL" id="KAJ4970270.1"/>
    </source>
</evidence>
<dbReference type="AlphaFoldDB" id="A0A9Q0QSD1"/>
<comment type="caution">
    <text evidence="2">The sequence shown here is derived from an EMBL/GenBank/DDBJ whole genome shotgun (WGS) entry which is preliminary data.</text>
</comment>
<dbReference type="EMBL" id="JAMYWD010000005">
    <property type="protein sequence ID" value="KAJ4970270.1"/>
    <property type="molecule type" value="Genomic_DNA"/>
</dbReference>
<accession>A0A9Q0QSD1</accession>
<feature type="compositionally biased region" description="Polar residues" evidence="1">
    <location>
        <begin position="116"/>
        <end position="132"/>
    </location>
</feature>
<proteinExistence type="predicted"/>
<evidence type="ECO:0000256" key="1">
    <source>
        <dbReference type="SAM" id="MobiDB-lite"/>
    </source>
</evidence>
<evidence type="ECO:0000313" key="3">
    <source>
        <dbReference type="Proteomes" id="UP001141806"/>
    </source>
</evidence>